<evidence type="ECO:0000313" key="1">
    <source>
        <dbReference type="EMBL" id="JAE27535.1"/>
    </source>
</evidence>
<dbReference type="AlphaFoldDB" id="A0A0A9GQW9"/>
<proteinExistence type="predicted"/>
<name>A0A0A9GQW9_ARUDO</name>
<reference evidence="1" key="2">
    <citation type="journal article" date="2015" name="Data Brief">
        <title>Shoot transcriptome of the giant reed, Arundo donax.</title>
        <authorList>
            <person name="Barrero R.A."/>
            <person name="Guerrero F.D."/>
            <person name="Moolhuijzen P."/>
            <person name="Goolsby J.A."/>
            <person name="Tidwell J."/>
            <person name="Bellgard S.E."/>
            <person name="Bellgard M.I."/>
        </authorList>
    </citation>
    <scope>NUCLEOTIDE SEQUENCE</scope>
    <source>
        <tissue evidence="1">Shoot tissue taken approximately 20 cm above the soil surface</tissue>
    </source>
</reference>
<protein>
    <submittedName>
        <fullName evidence="1">Uncharacterized protein</fullName>
    </submittedName>
</protein>
<accession>A0A0A9GQW9</accession>
<organism evidence="1">
    <name type="scientific">Arundo donax</name>
    <name type="common">Giant reed</name>
    <name type="synonym">Donax arundinaceus</name>
    <dbReference type="NCBI Taxonomy" id="35708"/>
    <lineage>
        <taxon>Eukaryota</taxon>
        <taxon>Viridiplantae</taxon>
        <taxon>Streptophyta</taxon>
        <taxon>Embryophyta</taxon>
        <taxon>Tracheophyta</taxon>
        <taxon>Spermatophyta</taxon>
        <taxon>Magnoliopsida</taxon>
        <taxon>Liliopsida</taxon>
        <taxon>Poales</taxon>
        <taxon>Poaceae</taxon>
        <taxon>PACMAD clade</taxon>
        <taxon>Arundinoideae</taxon>
        <taxon>Arundineae</taxon>
        <taxon>Arundo</taxon>
    </lineage>
</organism>
<dbReference type="EMBL" id="GBRH01170361">
    <property type="protein sequence ID" value="JAE27535.1"/>
    <property type="molecule type" value="Transcribed_RNA"/>
</dbReference>
<reference evidence="1" key="1">
    <citation type="submission" date="2014-09" db="EMBL/GenBank/DDBJ databases">
        <authorList>
            <person name="Magalhaes I.L.F."/>
            <person name="Oliveira U."/>
            <person name="Santos F.R."/>
            <person name="Vidigal T.H.D.A."/>
            <person name="Brescovit A.D."/>
            <person name="Santos A.J."/>
        </authorList>
    </citation>
    <scope>NUCLEOTIDE SEQUENCE</scope>
    <source>
        <tissue evidence="1">Shoot tissue taken approximately 20 cm above the soil surface</tissue>
    </source>
</reference>
<sequence length="42" mass="4697">MILSSTNLQEFWKHLKIVSQNISPAIHSSKQHVLSPPLCALV</sequence>